<dbReference type="SUPFAM" id="SSF49265">
    <property type="entry name" value="Fibronectin type III"/>
    <property type="match status" value="1"/>
</dbReference>
<dbReference type="InterPro" id="IPR003961">
    <property type="entry name" value="FN3_dom"/>
</dbReference>
<name>A0ABS8PTR0_9BACT</name>
<accession>A0ABS8PTR0</accession>
<keyword evidence="2" id="KW-1185">Reference proteome</keyword>
<dbReference type="Gene3D" id="2.60.40.10">
    <property type="entry name" value="Immunoglobulins"/>
    <property type="match status" value="1"/>
</dbReference>
<comment type="caution">
    <text evidence="1">The sequence shown here is derived from an EMBL/GenBank/DDBJ whole genome shotgun (WGS) entry which is preliminary data.</text>
</comment>
<dbReference type="CDD" id="cd00063">
    <property type="entry name" value="FN3"/>
    <property type="match status" value="1"/>
</dbReference>
<gene>
    <name evidence="1" type="ORF">LQ567_16925</name>
</gene>
<dbReference type="RefSeq" id="WP_231006413.1">
    <property type="nucleotide sequence ID" value="NZ_JAJNEC010000005.1"/>
</dbReference>
<organism evidence="1 2">
    <name type="scientific">Niabella pedocola</name>
    <dbReference type="NCBI Taxonomy" id="1752077"/>
    <lineage>
        <taxon>Bacteria</taxon>
        <taxon>Pseudomonadati</taxon>
        <taxon>Bacteroidota</taxon>
        <taxon>Chitinophagia</taxon>
        <taxon>Chitinophagales</taxon>
        <taxon>Chitinophagaceae</taxon>
        <taxon>Niabella</taxon>
    </lineage>
</organism>
<sequence>MKNSGIIIGALLVGLLIASASCEEIFDDDYSSYTVKLASPADSMLLADTLVQLSWTPLQQPADYQVQVAQPKFDSLAKLVKDTITSGNSIRITAQERGKKYQWRVRAIGKNTVSPYSKPWMFFIQNNQSLEE</sequence>
<dbReference type="Proteomes" id="UP001199816">
    <property type="component" value="Unassembled WGS sequence"/>
</dbReference>
<evidence type="ECO:0000313" key="1">
    <source>
        <dbReference type="EMBL" id="MCD2424466.1"/>
    </source>
</evidence>
<reference evidence="1 2" key="1">
    <citation type="submission" date="2021-11" db="EMBL/GenBank/DDBJ databases">
        <title>Genomic of Niabella pedocola.</title>
        <authorList>
            <person name="Wu T."/>
        </authorList>
    </citation>
    <scope>NUCLEOTIDE SEQUENCE [LARGE SCALE GENOMIC DNA]</scope>
    <source>
        <strain evidence="1 2">JCM 31011</strain>
    </source>
</reference>
<evidence type="ECO:0000313" key="2">
    <source>
        <dbReference type="Proteomes" id="UP001199816"/>
    </source>
</evidence>
<dbReference type="EMBL" id="JAJNEC010000005">
    <property type="protein sequence ID" value="MCD2424466.1"/>
    <property type="molecule type" value="Genomic_DNA"/>
</dbReference>
<dbReference type="InterPro" id="IPR013783">
    <property type="entry name" value="Ig-like_fold"/>
</dbReference>
<protein>
    <submittedName>
        <fullName evidence="1">Fibronectin type III domain-containing protein</fullName>
    </submittedName>
</protein>
<dbReference type="PROSITE" id="PS51257">
    <property type="entry name" value="PROKAR_LIPOPROTEIN"/>
    <property type="match status" value="1"/>
</dbReference>
<proteinExistence type="predicted"/>
<dbReference type="InterPro" id="IPR036116">
    <property type="entry name" value="FN3_sf"/>
</dbReference>